<feature type="transmembrane region" description="Helical" evidence="5">
    <location>
        <begin position="53"/>
        <end position="71"/>
    </location>
</feature>
<protein>
    <submittedName>
        <fullName evidence="7">O-antigen ligase family protein</fullName>
    </submittedName>
</protein>
<comment type="caution">
    <text evidence="7">The sequence shown here is derived from an EMBL/GenBank/DDBJ whole genome shotgun (WGS) entry which is preliminary data.</text>
</comment>
<keyword evidence="3 5" id="KW-1133">Transmembrane helix</keyword>
<evidence type="ECO:0000259" key="6">
    <source>
        <dbReference type="Pfam" id="PF04932"/>
    </source>
</evidence>
<feature type="transmembrane region" description="Helical" evidence="5">
    <location>
        <begin position="140"/>
        <end position="158"/>
    </location>
</feature>
<evidence type="ECO:0000256" key="2">
    <source>
        <dbReference type="ARBA" id="ARBA00022692"/>
    </source>
</evidence>
<dbReference type="GO" id="GO:0016020">
    <property type="term" value="C:membrane"/>
    <property type="evidence" value="ECO:0007669"/>
    <property type="project" value="UniProtKB-SubCell"/>
</dbReference>
<reference evidence="7" key="1">
    <citation type="submission" date="2020-02" db="EMBL/GenBank/DDBJ databases">
        <title>WGS of Carbapenem-Resistant Entrobacteriaceae.</title>
        <authorList>
            <person name="Tokajian S."/>
            <person name="El Chaar M."/>
            <person name="El Khoury M."/>
        </authorList>
    </citation>
    <scope>NUCLEOTIDE SEQUENCE</scope>
    <source>
        <strain evidence="7">KPM_14</strain>
    </source>
</reference>
<evidence type="ECO:0000256" key="1">
    <source>
        <dbReference type="ARBA" id="ARBA00004141"/>
    </source>
</evidence>
<dbReference type="GO" id="GO:0016874">
    <property type="term" value="F:ligase activity"/>
    <property type="evidence" value="ECO:0007669"/>
    <property type="project" value="UniProtKB-KW"/>
</dbReference>
<feature type="transmembrane region" description="Helical" evidence="5">
    <location>
        <begin position="345"/>
        <end position="364"/>
    </location>
</feature>
<feature type="transmembrane region" description="Helical" evidence="5">
    <location>
        <begin position="78"/>
        <end position="98"/>
    </location>
</feature>
<evidence type="ECO:0000256" key="5">
    <source>
        <dbReference type="SAM" id="Phobius"/>
    </source>
</evidence>
<dbReference type="InterPro" id="IPR007016">
    <property type="entry name" value="O-antigen_ligase-rel_domated"/>
</dbReference>
<comment type="subcellular location">
    <subcellularLocation>
        <location evidence="1">Membrane</location>
        <topology evidence="1">Multi-pass membrane protein</topology>
    </subcellularLocation>
</comment>
<keyword evidence="7" id="KW-0436">Ligase</keyword>
<dbReference type="RefSeq" id="WP_077259078.1">
    <property type="nucleotide sequence ID" value="NZ_CAAGWC010000001.1"/>
</dbReference>
<organism evidence="7">
    <name type="scientific">Klebsiella pneumoniae</name>
    <dbReference type="NCBI Taxonomy" id="573"/>
    <lineage>
        <taxon>Bacteria</taxon>
        <taxon>Pseudomonadati</taxon>
        <taxon>Pseudomonadota</taxon>
        <taxon>Gammaproteobacteria</taxon>
        <taxon>Enterobacterales</taxon>
        <taxon>Enterobacteriaceae</taxon>
        <taxon>Klebsiella/Raoultella group</taxon>
        <taxon>Klebsiella</taxon>
        <taxon>Klebsiella pneumoniae complex</taxon>
    </lineage>
</organism>
<feature type="transmembrane region" description="Helical" evidence="5">
    <location>
        <begin position="178"/>
        <end position="201"/>
    </location>
</feature>
<accession>A0A6G4M691</accession>
<dbReference type="EMBL" id="JAAJTI010000001">
    <property type="protein sequence ID" value="NGF20907.1"/>
    <property type="molecule type" value="Genomic_DNA"/>
</dbReference>
<dbReference type="AlphaFoldDB" id="A0A6G4M691"/>
<keyword evidence="4 5" id="KW-0472">Membrane</keyword>
<feature type="transmembrane region" description="Helical" evidence="5">
    <location>
        <begin position="312"/>
        <end position="333"/>
    </location>
</feature>
<evidence type="ECO:0000256" key="3">
    <source>
        <dbReference type="ARBA" id="ARBA00022989"/>
    </source>
</evidence>
<feature type="transmembrane region" description="Helical" evidence="5">
    <location>
        <begin position="208"/>
        <end position="229"/>
    </location>
</feature>
<evidence type="ECO:0000313" key="7">
    <source>
        <dbReference type="EMBL" id="NGF20907.1"/>
    </source>
</evidence>
<gene>
    <name evidence="7" type="ORF">G5628_06130</name>
</gene>
<keyword evidence="2 5" id="KW-0812">Transmembrane</keyword>
<evidence type="ECO:0000256" key="4">
    <source>
        <dbReference type="ARBA" id="ARBA00023136"/>
    </source>
</evidence>
<proteinExistence type="predicted"/>
<dbReference type="Pfam" id="PF04932">
    <property type="entry name" value="Wzy_C"/>
    <property type="match status" value="1"/>
</dbReference>
<sequence length="396" mass="45793">MMKINKVQVISFIFSLCTSVDLISVMGFRLTLIPLIIYGIFILINKRTIDKNIWYVLFFFLLCTPSLFYTYDIGKSVGYLFWIIFNFIFISCVFKSLAQEDYYQTLQGVMNSYRVQIVIGAILYILHIQERAHVLYYEPSYFAISLIPYVVLVLASLLKQNHSLPTPAARPLDLFLCLVAIVTTKSANLILIFLIGFLILSLYGRRKLLKVAVTLVFASIAFMCLYFYAKENNDLIAITFKNIFMSDNVTQALIERAGNRWYRVEMAYDVALQHFWGVGIGAYTEFTLNNKSSYPYYSSLPWYLNPFGLPAISLYIEMAATCGWLALIVWLAWHYKMLFSKHVSSAKGSVIFFSLIISMLILIIESSFMRPYYWALIGICLAHSDKKYFPRRIRND</sequence>
<feature type="transmembrane region" description="Helical" evidence="5">
    <location>
        <begin position="12"/>
        <end position="41"/>
    </location>
</feature>
<name>A0A6G4M691_KLEPN</name>
<feature type="transmembrane region" description="Helical" evidence="5">
    <location>
        <begin position="110"/>
        <end position="128"/>
    </location>
</feature>
<feature type="domain" description="O-antigen ligase-related" evidence="6">
    <location>
        <begin position="174"/>
        <end position="331"/>
    </location>
</feature>